<comment type="function">
    <text evidence="13">Involved in base excision repair of DNA damaged by oxidation or by mutagenic agents. Acts as DNA glycosylase that recognizes and removes damaged bases. Has a preference for oxidized purines, such as 7,8-dihydro-8-oxoguanine (8-oxoG). Has AP (apurinic/apyrimidinic) lyase activity and introduces nicks in the DNA strand. Cleaves the DNA backbone by beta-delta elimination to generate a single-strand break at the site of the removed base with both 3'- and 5'-phosphates.</text>
</comment>
<name>A0A8D5FKM6_9BACT</name>
<feature type="binding site" evidence="13">
    <location>
        <position position="112"/>
    </location>
    <ligand>
        <name>DNA</name>
        <dbReference type="ChEBI" id="CHEBI:16991"/>
    </ligand>
</feature>
<feature type="active site" description="Proton donor; for beta-elimination activity" evidence="13">
    <location>
        <position position="59"/>
    </location>
</feature>
<accession>A0A8D5FKM6</accession>
<keyword evidence="9 13" id="KW-0456">Lyase</keyword>
<dbReference type="PROSITE" id="PS51066">
    <property type="entry name" value="ZF_FPG_2"/>
    <property type="match status" value="1"/>
</dbReference>
<keyword evidence="4 13" id="KW-0863">Zinc-finger</keyword>
<comment type="similarity">
    <text evidence="1 13">Belongs to the FPG family.</text>
</comment>
<keyword evidence="11 13" id="KW-0326">Glycosidase</keyword>
<keyword evidence="6 13" id="KW-0862">Zinc</keyword>
<dbReference type="NCBIfam" id="TIGR00577">
    <property type="entry name" value="fpg"/>
    <property type="match status" value="1"/>
</dbReference>
<comment type="catalytic activity">
    <reaction evidence="13">
        <text>Hydrolysis of DNA containing ring-opened 7-methylguanine residues, releasing 2,6-diamino-4-hydroxy-5-(N-methyl)formamidopyrimidine.</text>
        <dbReference type="EC" id="3.2.2.23"/>
    </reaction>
</comment>
<dbReference type="AlphaFoldDB" id="A0A8D5FKM6"/>
<dbReference type="InterPro" id="IPR020629">
    <property type="entry name" value="FPG_Glyclase"/>
</dbReference>
<protein>
    <recommendedName>
        <fullName evidence="13">Formamidopyrimidine-DNA glycosylase</fullName>
        <shortName evidence="13">Fapy-DNA glycosylase</shortName>
        <ecNumber evidence="13">3.2.2.23</ecNumber>
    </recommendedName>
    <alternativeName>
        <fullName evidence="13">DNA-(apurinic or apyrimidinic site) lyase MutM</fullName>
        <shortName evidence="13">AP lyase MutM</shortName>
        <ecNumber evidence="13">4.2.99.18</ecNumber>
    </alternativeName>
</protein>
<feature type="active site" description="Proton donor" evidence="13">
    <location>
        <position position="3"/>
    </location>
</feature>
<evidence type="ECO:0000256" key="11">
    <source>
        <dbReference type="ARBA" id="ARBA00023295"/>
    </source>
</evidence>
<evidence type="ECO:0000256" key="3">
    <source>
        <dbReference type="ARBA" id="ARBA00022763"/>
    </source>
</evidence>
<keyword evidence="3 13" id="KW-0227">DNA damage</keyword>
<dbReference type="GO" id="GO:0003684">
    <property type="term" value="F:damaged DNA binding"/>
    <property type="evidence" value="ECO:0007669"/>
    <property type="project" value="InterPro"/>
</dbReference>
<feature type="binding site" evidence="13">
    <location>
        <position position="157"/>
    </location>
    <ligand>
        <name>DNA</name>
        <dbReference type="ChEBI" id="CHEBI:16991"/>
    </ligand>
</feature>
<dbReference type="HAMAP" id="MF_00103">
    <property type="entry name" value="Fapy_DNA_glycosyl"/>
    <property type="match status" value="1"/>
</dbReference>
<dbReference type="EMBL" id="AP024086">
    <property type="protein sequence ID" value="BCL59445.1"/>
    <property type="molecule type" value="Genomic_DNA"/>
</dbReference>
<evidence type="ECO:0000256" key="12">
    <source>
        <dbReference type="ARBA" id="ARBA00044632"/>
    </source>
</evidence>
<keyword evidence="17" id="KW-1185">Reference proteome</keyword>
<evidence type="ECO:0000256" key="8">
    <source>
        <dbReference type="ARBA" id="ARBA00023204"/>
    </source>
</evidence>
<dbReference type="GO" id="GO:0034039">
    <property type="term" value="F:8-oxo-7,8-dihydroguanine DNA N-glycosylase activity"/>
    <property type="evidence" value="ECO:0007669"/>
    <property type="project" value="TreeGrafter"/>
</dbReference>
<dbReference type="InterPro" id="IPR012319">
    <property type="entry name" value="FPG_cat"/>
</dbReference>
<evidence type="ECO:0000256" key="5">
    <source>
        <dbReference type="ARBA" id="ARBA00022801"/>
    </source>
</evidence>
<dbReference type="RefSeq" id="WP_228855679.1">
    <property type="nucleotide sequence ID" value="NZ_AP024086.1"/>
</dbReference>
<dbReference type="FunFam" id="1.10.8.50:FF:000003">
    <property type="entry name" value="Formamidopyrimidine-DNA glycosylase"/>
    <property type="match status" value="1"/>
</dbReference>
<evidence type="ECO:0000256" key="13">
    <source>
        <dbReference type="HAMAP-Rule" id="MF_00103"/>
    </source>
</evidence>
<evidence type="ECO:0000256" key="10">
    <source>
        <dbReference type="ARBA" id="ARBA00023268"/>
    </source>
</evidence>
<feature type="domain" description="Formamidopyrimidine-DNA glycosylase catalytic" evidence="15">
    <location>
        <begin position="2"/>
        <end position="115"/>
    </location>
</feature>
<dbReference type="GO" id="GO:0006284">
    <property type="term" value="P:base-excision repair"/>
    <property type="evidence" value="ECO:0007669"/>
    <property type="project" value="InterPro"/>
</dbReference>
<evidence type="ECO:0000256" key="4">
    <source>
        <dbReference type="ARBA" id="ARBA00022771"/>
    </source>
</evidence>
<feature type="domain" description="FPG-type" evidence="14">
    <location>
        <begin position="242"/>
        <end position="276"/>
    </location>
</feature>
<dbReference type="PROSITE" id="PS01242">
    <property type="entry name" value="ZF_FPG_1"/>
    <property type="match status" value="1"/>
</dbReference>
<evidence type="ECO:0000256" key="9">
    <source>
        <dbReference type="ARBA" id="ARBA00023239"/>
    </source>
</evidence>
<evidence type="ECO:0000313" key="16">
    <source>
        <dbReference type="EMBL" id="BCL59445.1"/>
    </source>
</evidence>
<dbReference type="EC" id="3.2.2.23" evidence="13"/>
<gene>
    <name evidence="13 16" type="primary">mutM</name>
    <name evidence="13" type="synonym">fpg</name>
    <name evidence="16" type="ORF">DGMP_01380</name>
</gene>
<dbReference type="KEGG" id="dbk:DGMP_01380"/>
<dbReference type="EC" id="4.2.99.18" evidence="13"/>
<dbReference type="Proteomes" id="UP000826725">
    <property type="component" value="Chromosome"/>
</dbReference>
<dbReference type="GO" id="GO:0140078">
    <property type="term" value="F:class I DNA-(apurinic or apyrimidinic site) endonuclease activity"/>
    <property type="evidence" value="ECO:0007669"/>
    <property type="project" value="UniProtKB-EC"/>
</dbReference>
<keyword evidence="5 13" id="KW-0378">Hydrolase</keyword>
<dbReference type="Pfam" id="PF01149">
    <property type="entry name" value="Fapy_DNA_glyco"/>
    <property type="match status" value="1"/>
</dbReference>
<feature type="active site" description="Proton donor; for delta-elimination activity" evidence="13">
    <location>
        <position position="266"/>
    </location>
</feature>
<evidence type="ECO:0000313" key="17">
    <source>
        <dbReference type="Proteomes" id="UP000826725"/>
    </source>
</evidence>
<dbReference type="NCBIfam" id="NF002211">
    <property type="entry name" value="PRK01103.1"/>
    <property type="match status" value="1"/>
</dbReference>
<comment type="catalytic activity">
    <reaction evidence="12 13">
        <text>2'-deoxyribonucleotide-(2'-deoxyribose 5'-phosphate)-2'-deoxyribonucleotide-DNA = a 3'-end 2'-deoxyribonucleotide-(2,3-dehydro-2,3-deoxyribose 5'-phosphate)-DNA + a 5'-end 5'-phospho-2'-deoxyribonucleoside-DNA + H(+)</text>
        <dbReference type="Rhea" id="RHEA:66592"/>
        <dbReference type="Rhea" id="RHEA-COMP:13180"/>
        <dbReference type="Rhea" id="RHEA-COMP:16897"/>
        <dbReference type="Rhea" id="RHEA-COMP:17067"/>
        <dbReference type="ChEBI" id="CHEBI:15378"/>
        <dbReference type="ChEBI" id="CHEBI:136412"/>
        <dbReference type="ChEBI" id="CHEBI:157695"/>
        <dbReference type="ChEBI" id="CHEBI:167181"/>
        <dbReference type="EC" id="4.2.99.18"/>
    </reaction>
</comment>
<dbReference type="CDD" id="cd08966">
    <property type="entry name" value="EcFpg-like_N"/>
    <property type="match status" value="1"/>
</dbReference>
<dbReference type="PROSITE" id="PS51068">
    <property type="entry name" value="FPG_CAT"/>
    <property type="match status" value="1"/>
</dbReference>
<keyword evidence="7 13" id="KW-0238">DNA-binding</keyword>
<proteinExistence type="inferred from homology"/>
<dbReference type="PANTHER" id="PTHR22993:SF9">
    <property type="entry name" value="FORMAMIDOPYRIMIDINE-DNA GLYCOSYLASE"/>
    <property type="match status" value="1"/>
</dbReference>
<evidence type="ECO:0000259" key="14">
    <source>
        <dbReference type="PROSITE" id="PS51066"/>
    </source>
</evidence>
<evidence type="ECO:0000256" key="1">
    <source>
        <dbReference type="ARBA" id="ARBA00009409"/>
    </source>
</evidence>
<sequence>MPELPEVEVICRGIRPLILERTVMGIRGSGKKLRATVPVDDLKNSLSGDTISKVTRRAKYLVVHFQSSALLIFHFGMTGNLGIFSPETPTAKHDHLQLLFDNNTELRFNDTRRFGSIHLLRDKTPDELENSFFKTTGPEPFSEEFSPEYLHTLARDRTLPVKSFIMTNSVVAGIGNIYANESLFAAGIHPASQIGSLSLEQWQLLTIELRSVLKHAIDCGGSTISDFVNAGQESGYFQVNFKVYGRADKNCSDCNNQIKKMTIGGRASFYCPTCQKLNSIKGYLKP</sequence>
<evidence type="ECO:0000256" key="6">
    <source>
        <dbReference type="ARBA" id="ARBA00022833"/>
    </source>
</evidence>
<feature type="active site" description="Schiff-base intermediate with DNA" evidence="13">
    <location>
        <position position="2"/>
    </location>
</feature>
<dbReference type="PANTHER" id="PTHR22993">
    <property type="entry name" value="FORMAMIDOPYRIMIDINE-DNA GLYCOSYLASE"/>
    <property type="match status" value="1"/>
</dbReference>
<evidence type="ECO:0000256" key="7">
    <source>
        <dbReference type="ARBA" id="ARBA00023125"/>
    </source>
</evidence>
<keyword evidence="2 13" id="KW-0479">Metal-binding</keyword>
<dbReference type="InterPro" id="IPR000214">
    <property type="entry name" value="Znf_DNA_glyclase/AP_lyase"/>
</dbReference>
<dbReference type="InterPro" id="IPR015887">
    <property type="entry name" value="DNA_glyclase_Znf_dom_DNA_BS"/>
</dbReference>
<evidence type="ECO:0000256" key="2">
    <source>
        <dbReference type="ARBA" id="ARBA00022723"/>
    </source>
</evidence>
<dbReference type="InterPro" id="IPR015886">
    <property type="entry name" value="H2TH_FPG"/>
</dbReference>
<dbReference type="SMART" id="SM00898">
    <property type="entry name" value="Fapy_DNA_glyco"/>
    <property type="match status" value="1"/>
</dbReference>
<reference evidence="16" key="1">
    <citation type="submission" date="2020-09" db="EMBL/GenBank/DDBJ databases">
        <title>Desulfogranum mesoprofundum gen. nov., sp. nov., a novel mesophilic, sulfate-reducing chemolithoautotroph isolated from a deep-sea hydrothermal vent chimney in the Suiyo Seamount.</title>
        <authorList>
            <person name="Hashimoto Y."/>
            <person name="Nakagawa S."/>
        </authorList>
    </citation>
    <scope>NUCLEOTIDE SEQUENCE</scope>
    <source>
        <strain evidence="16">KT2</strain>
    </source>
</reference>
<keyword evidence="8 13" id="KW-0234">DNA repair</keyword>
<keyword evidence="10 13" id="KW-0511">Multifunctional enzyme</keyword>
<organism evidence="16 17">
    <name type="scientific">Desulfomarina profundi</name>
    <dbReference type="NCBI Taxonomy" id="2772557"/>
    <lineage>
        <taxon>Bacteria</taxon>
        <taxon>Pseudomonadati</taxon>
        <taxon>Thermodesulfobacteriota</taxon>
        <taxon>Desulfobulbia</taxon>
        <taxon>Desulfobulbales</taxon>
        <taxon>Desulfobulbaceae</taxon>
        <taxon>Desulfomarina</taxon>
    </lineage>
</organism>
<dbReference type="SMART" id="SM01232">
    <property type="entry name" value="H2TH"/>
    <property type="match status" value="1"/>
</dbReference>
<dbReference type="GO" id="GO:0008270">
    <property type="term" value="F:zinc ion binding"/>
    <property type="evidence" value="ECO:0007669"/>
    <property type="project" value="UniProtKB-UniRule"/>
</dbReference>
<comment type="subunit">
    <text evidence="13">Monomer.</text>
</comment>
<feature type="binding site" evidence="13">
    <location>
        <position position="93"/>
    </location>
    <ligand>
        <name>DNA</name>
        <dbReference type="ChEBI" id="CHEBI:16991"/>
    </ligand>
</feature>
<dbReference type="Pfam" id="PF06831">
    <property type="entry name" value="H2TH"/>
    <property type="match status" value="1"/>
</dbReference>
<evidence type="ECO:0000259" key="15">
    <source>
        <dbReference type="PROSITE" id="PS51068"/>
    </source>
</evidence>
<comment type="cofactor">
    <cofactor evidence="13">
        <name>Zn(2+)</name>
        <dbReference type="ChEBI" id="CHEBI:29105"/>
    </cofactor>
    <text evidence="13">Binds 1 zinc ion per subunit.</text>
</comment>